<evidence type="ECO:0000256" key="2">
    <source>
        <dbReference type="ARBA" id="ARBA00023002"/>
    </source>
</evidence>
<comment type="caution">
    <text evidence="5">The sequence shown here is derived from an EMBL/GenBank/DDBJ whole genome shotgun (WGS) entry which is preliminary data.</text>
</comment>
<dbReference type="Proteomes" id="UP000215771">
    <property type="component" value="Unassembled WGS sequence"/>
</dbReference>
<dbReference type="AlphaFoldDB" id="A0A269PG12"/>
<keyword evidence="2" id="KW-0560">Oxidoreductase</keyword>
<dbReference type="PANTHER" id="PTHR48106">
    <property type="entry name" value="QUINONE OXIDOREDUCTASE PIG3-RELATED"/>
    <property type="match status" value="1"/>
</dbReference>
<dbReference type="RefSeq" id="WP_095276475.1">
    <property type="nucleotide sequence ID" value="NZ_CP047655.1"/>
</dbReference>
<dbReference type="SUPFAM" id="SSF50129">
    <property type="entry name" value="GroES-like"/>
    <property type="match status" value="1"/>
</dbReference>
<dbReference type="Gene3D" id="3.40.50.720">
    <property type="entry name" value="NAD(P)-binding Rossmann-like Domain"/>
    <property type="match status" value="1"/>
</dbReference>
<evidence type="ECO:0000313" key="5">
    <source>
        <dbReference type="EMBL" id="PAJ70226.1"/>
    </source>
</evidence>
<dbReference type="Pfam" id="PF00107">
    <property type="entry name" value="ADH_zinc_N"/>
    <property type="match status" value="1"/>
</dbReference>
<feature type="domain" description="Enoyl reductase (ER)" evidence="4">
    <location>
        <begin position="10"/>
        <end position="317"/>
    </location>
</feature>
<evidence type="ECO:0000256" key="3">
    <source>
        <dbReference type="SAM" id="MobiDB-lite"/>
    </source>
</evidence>
<dbReference type="Gene3D" id="3.90.180.10">
    <property type="entry name" value="Medium-chain alcohol dehydrogenases, catalytic domain"/>
    <property type="match status" value="1"/>
</dbReference>
<dbReference type="InterPro" id="IPR036291">
    <property type="entry name" value="NAD(P)-bd_dom_sf"/>
</dbReference>
<dbReference type="InterPro" id="IPR020843">
    <property type="entry name" value="ER"/>
</dbReference>
<reference evidence="5 6" key="1">
    <citation type="submission" date="2017-08" db="EMBL/GenBank/DDBJ databases">
        <authorList>
            <person name="de Groot N.N."/>
        </authorList>
    </citation>
    <scope>NUCLEOTIDE SEQUENCE [LARGE SCALE GENOMIC DNA]</scope>
    <source>
        <strain evidence="5 6">NBT06-6</strain>
    </source>
</reference>
<evidence type="ECO:0000256" key="1">
    <source>
        <dbReference type="ARBA" id="ARBA00022857"/>
    </source>
</evidence>
<name>A0A269PG12_9CORY</name>
<feature type="region of interest" description="Disordered" evidence="3">
    <location>
        <begin position="1"/>
        <end position="20"/>
    </location>
</feature>
<dbReference type="InterPro" id="IPR013149">
    <property type="entry name" value="ADH-like_C"/>
</dbReference>
<gene>
    <name evidence="5" type="ORF">CIG21_05095</name>
</gene>
<proteinExistence type="predicted"/>
<dbReference type="GO" id="GO:0070402">
    <property type="term" value="F:NADPH binding"/>
    <property type="evidence" value="ECO:0007669"/>
    <property type="project" value="TreeGrafter"/>
</dbReference>
<evidence type="ECO:0000259" key="4">
    <source>
        <dbReference type="SMART" id="SM00829"/>
    </source>
</evidence>
<dbReference type="SUPFAM" id="SSF51735">
    <property type="entry name" value="NAD(P)-binding Rossmann-fold domains"/>
    <property type="match status" value="1"/>
</dbReference>
<dbReference type="InterPro" id="IPR011032">
    <property type="entry name" value="GroES-like_sf"/>
</dbReference>
<dbReference type="SMART" id="SM00829">
    <property type="entry name" value="PKS_ER"/>
    <property type="match status" value="1"/>
</dbReference>
<dbReference type="PANTHER" id="PTHR48106:SF13">
    <property type="entry name" value="QUINONE OXIDOREDUCTASE-RELATED"/>
    <property type="match status" value="1"/>
</dbReference>
<protein>
    <recommendedName>
        <fullName evidence="4">Enoyl reductase (ER) domain-containing protein</fullName>
    </recommendedName>
</protein>
<evidence type="ECO:0000313" key="6">
    <source>
        <dbReference type="Proteomes" id="UP000215771"/>
    </source>
</evidence>
<keyword evidence="1" id="KW-0521">NADP</keyword>
<organism evidence="5 6">
    <name type="scientific">Corynebacterium hadale</name>
    <dbReference type="NCBI Taxonomy" id="2026255"/>
    <lineage>
        <taxon>Bacteria</taxon>
        <taxon>Bacillati</taxon>
        <taxon>Actinomycetota</taxon>
        <taxon>Actinomycetes</taxon>
        <taxon>Mycobacteriales</taxon>
        <taxon>Corynebacteriaceae</taxon>
        <taxon>Corynebacterium</taxon>
    </lineage>
</organism>
<dbReference type="EMBL" id="NQMQ01000010">
    <property type="protein sequence ID" value="PAJ70226.1"/>
    <property type="molecule type" value="Genomic_DNA"/>
</dbReference>
<dbReference type="GO" id="GO:0035925">
    <property type="term" value="F:mRNA 3'-UTR AU-rich region binding"/>
    <property type="evidence" value="ECO:0007669"/>
    <property type="project" value="TreeGrafter"/>
</dbReference>
<accession>A0A269PG12</accession>
<dbReference type="GO" id="GO:0005829">
    <property type="term" value="C:cytosol"/>
    <property type="evidence" value="ECO:0007669"/>
    <property type="project" value="TreeGrafter"/>
</dbReference>
<sequence length="319" mass="32871">MHAIISDSPGGPFRFTRVDPPVPTPEQVLIDVTYAHVQRDPTPAPGTGIPGAAGCGRVAHDPVGEIAAGTLVAFFDAQGAYAEQVVVHRDRIAAVPESIDGEVAACMLAPGILAHALLHGVRDTTDGDTMVVTGGGGELGLAVTQLAAGLGGTVFSVVSTAHEEELAYDAGATGVFRYFPDAAQRICEANSGSGVDVVIEASQPPLPEALHPFDLALQACRPLGLICAVGGSVLAAGRSADALLNELDEHGGLFLTAPSLDWYTRTADEFRLRSQAVTRAVEDATLRFPIGGVFSLAEADAAHEALADAQRVGSVLLRA</sequence>
<dbReference type="GO" id="GO:0003960">
    <property type="term" value="F:quinone reductase (NADPH) activity"/>
    <property type="evidence" value="ECO:0007669"/>
    <property type="project" value="TreeGrafter"/>
</dbReference>